<dbReference type="RefSeq" id="WP_069313181.1">
    <property type="nucleotide sequence ID" value="NZ_MDTU01000001.1"/>
</dbReference>
<comment type="caution">
    <text evidence="1">The sequence shown here is derived from an EMBL/GenBank/DDBJ whole genome shotgun (WGS) entry which is preliminary data.</text>
</comment>
<dbReference type="Proteomes" id="UP000094329">
    <property type="component" value="Unassembled WGS sequence"/>
</dbReference>
<evidence type="ECO:0000313" key="1">
    <source>
        <dbReference type="EMBL" id="ODN43384.1"/>
    </source>
</evidence>
<organism evidence="1 2">
    <name type="scientific">Piscirickettsia litoralis</name>
    <dbReference type="NCBI Taxonomy" id="1891921"/>
    <lineage>
        <taxon>Bacteria</taxon>
        <taxon>Pseudomonadati</taxon>
        <taxon>Pseudomonadota</taxon>
        <taxon>Gammaproteobacteria</taxon>
        <taxon>Thiotrichales</taxon>
        <taxon>Piscirickettsiaceae</taxon>
        <taxon>Piscirickettsia</taxon>
    </lineage>
</organism>
<keyword evidence="2" id="KW-1185">Reference proteome</keyword>
<protein>
    <submittedName>
        <fullName evidence="1">Uncharacterized protein</fullName>
    </submittedName>
</protein>
<dbReference type="EMBL" id="MDTU01000001">
    <property type="protein sequence ID" value="ODN43384.1"/>
    <property type="molecule type" value="Genomic_DNA"/>
</dbReference>
<name>A0ABX3A3D2_9GAMM</name>
<evidence type="ECO:0000313" key="2">
    <source>
        <dbReference type="Proteomes" id="UP000094329"/>
    </source>
</evidence>
<sequence>MYSGAYSPFDSRYRLPPFEAPVKLADVLGGSSYKKFRKGIIENYYSEKYNLASDFPLIDDGSSIPFSIDLGKKSSFDLIGCQGVSGASGVRWSAPGSGAKRWLYSQFASANNNTQHQVADLAANYREHATVTLLLGDKFLLRWFGPQEVVFFFCFFI</sequence>
<proteinExistence type="predicted"/>
<gene>
    <name evidence="1" type="ORF">BGC07_11180</name>
</gene>
<accession>A0ABX3A3D2</accession>
<reference evidence="1 2" key="1">
    <citation type="submission" date="2016-08" db="EMBL/GenBank/DDBJ databases">
        <title>Draft genome sequence of Candidatus Piscirickettsia litoralis, from seawater.</title>
        <authorList>
            <person name="Wan X."/>
            <person name="Lee A.J."/>
            <person name="Hou S."/>
            <person name="Donachie S.P."/>
        </authorList>
    </citation>
    <scope>NUCLEOTIDE SEQUENCE [LARGE SCALE GENOMIC DNA]</scope>
    <source>
        <strain evidence="1 2">Y2</strain>
    </source>
</reference>